<sequence length="168" mass="19562">MSQLRVYDPNERAFLRDIENIITKASMVITQYIYMGMCLIYMTYTVAAAPVQSGRHMAFVKLLNNLKERLERGSGNRNIDDMIQQYTLSDKWTNDNRNWFDKIHQAIIKFGDLNYGLQGNQVNEVVSKRQWDDYGLSGARFGKRDDMYGFAGGRFGRDTDHVDPEREE</sequence>
<name>A0A8S4P7J2_OWEFU</name>
<feature type="transmembrane region" description="Helical" evidence="1">
    <location>
        <begin position="32"/>
        <end position="51"/>
    </location>
</feature>
<dbReference type="Proteomes" id="UP000749559">
    <property type="component" value="Unassembled WGS sequence"/>
</dbReference>
<evidence type="ECO:0000313" key="3">
    <source>
        <dbReference type="Proteomes" id="UP000749559"/>
    </source>
</evidence>
<keyword evidence="1" id="KW-0472">Membrane</keyword>
<accession>A0A8S4P7J2</accession>
<keyword evidence="3" id="KW-1185">Reference proteome</keyword>
<protein>
    <submittedName>
        <fullName evidence="2">Uncharacterized protein</fullName>
    </submittedName>
</protein>
<proteinExistence type="predicted"/>
<keyword evidence="1" id="KW-1133">Transmembrane helix</keyword>
<comment type="caution">
    <text evidence="2">The sequence shown here is derived from an EMBL/GenBank/DDBJ whole genome shotgun (WGS) entry which is preliminary data.</text>
</comment>
<gene>
    <name evidence="2" type="ORF">OFUS_LOCUS14418</name>
</gene>
<dbReference type="AlphaFoldDB" id="A0A8S4P7J2"/>
<evidence type="ECO:0000313" key="2">
    <source>
        <dbReference type="EMBL" id="CAH1788978.1"/>
    </source>
</evidence>
<keyword evidence="1" id="KW-0812">Transmembrane</keyword>
<organism evidence="2 3">
    <name type="scientific">Owenia fusiformis</name>
    <name type="common">Polychaete worm</name>
    <dbReference type="NCBI Taxonomy" id="6347"/>
    <lineage>
        <taxon>Eukaryota</taxon>
        <taxon>Metazoa</taxon>
        <taxon>Spiralia</taxon>
        <taxon>Lophotrochozoa</taxon>
        <taxon>Annelida</taxon>
        <taxon>Polychaeta</taxon>
        <taxon>Sedentaria</taxon>
        <taxon>Canalipalpata</taxon>
        <taxon>Sabellida</taxon>
        <taxon>Oweniida</taxon>
        <taxon>Oweniidae</taxon>
        <taxon>Owenia</taxon>
    </lineage>
</organism>
<reference evidence="2" key="1">
    <citation type="submission" date="2022-03" db="EMBL/GenBank/DDBJ databases">
        <authorList>
            <person name="Martin C."/>
        </authorList>
    </citation>
    <scope>NUCLEOTIDE SEQUENCE</scope>
</reference>
<dbReference type="OrthoDB" id="6060727at2759"/>
<evidence type="ECO:0000256" key="1">
    <source>
        <dbReference type="SAM" id="Phobius"/>
    </source>
</evidence>
<dbReference type="EMBL" id="CAIIXF020000007">
    <property type="protein sequence ID" value="CAH1788978.1"/>
    <property type="molecule type" value="Genomic_DNA"/>
</dbReference>